<dbReference type="Proteomes" id="UP000026961">
    <property type="component" value="Chromosome 2"/>
</dbReference>
<name>A0A0D9YQ22_9ORYZ</name>
<dbReference type="EnsemblPlants" id="OGLUM02G11020.1">
    <property type="protein sequence ID" value="OGLUM02G11020.1"/>
    <property type="gene ID" value="OGLUM02G11020"/>
</dbReference>
<reference evidence="1" key="1">
    <citation type="submission" date="2015-04" db="UniProtKB">
        <authorList>
            <consortium name="EnsemblPlants"/>
        </authorList>
    </citation>
    <scope>IDENTIFICATION</scope>
</reference>
<dbReference type="AlphaFoldDB" id="A0A0D9YQ22"/>
<evidence type="ECO:0000313" key="2">
    <source>
        <dbReference type="Proteomes" id="UP000026961"/>
    </source>
</evidence>
<sequence>MVMPSPVVAPTLVPVVTLTPLPISLPPSPLLAMAPTRLASPSPLVSTQMLPIVPQKRYSPQPPRAAAAVTARSATLWPDLAGWRLTVGKATATRMASYAEWWGPMAAGMATAGRIWPHRRRIRAPQRQIWCGANSRRWRRRQRGELAAGERVAAATAARSSCDDSGWLAGGNSGWRSRCACQRRRRRDCGDR</sequence>
<keyword evidence="2" id="KW-1185">Reference proteome</keyword>
<dbReference type="Gramene" id="OGLUM02G11020.1">
    <property type="protein sequence ID" value="OGLUM02G11020.1"/>
    <property type="gene ID" value="OGLUM02G11020"/>
</dbReference>
<protein>
    <submittedName>
        <fullName evidence="1">Uncharacterized protein</fullName>
    </submittedName>
</protein>
<proteinExistence type="predicted"/>
<accession>A0A0D9YQ22</accession>
<evidence type="ECO:0000313" key="1">
    <source>
        <dbReference type="EnsemblPlants" id="OGLUM02G11020.1"/>
    </source>
</evidence>
<organism evidence="1">
    <name type="scientific">Oryza glumipatula</name>
    <dbReference type="NCBI Taxonomy" id="40148"/>
    <lineage>
        <taxon>Eukaryota</taxon>
        <taxon>Viridiplantae</taxon>
        <taxon>Streptophyta</taxon>
        <taxon>Embryophyta</taxon>
        <taxon>Tracheophyta</taxon>
        <taxon>Spermatophyta</taxon>
        <taxon>Magnoliopsida</taxon>
        <taxon>Liliopsida</taxon>
        <taxon>Poales</taxon>
        <taxon>Poaceae</taxon>
        <taxon>BOP clade</taxon>
        <taxon>Oryzoideae</taxon>
        <taxon>Oryzeae</taxon>
        <taxon>Oryzinae</taxon>
        <taxon>Oryza</taxon>
    </lineage>
</organism>
<dbReference type="HOGENOM" id="CLU_1380130_0_0_1"/>
<reference evidence="1" key="2">
    <citation type="submission" date="2018-05" db="EMBL/GenBank/DDBJ databases">
        <title>OgluRS3 (Oryza glumaepatula Reference Sequence Version 3).</title>
        <authorList>
            <person name="Zhang J."/>
            <person name="Kudrna D."/>
            <person name="Lee S."/>
            <person name="Talag J."/>
            <person name="Welchert J."/>
            <person name="Wing R.A."/>
        </authorList>
    </citation>
    <scope>NUCLEOTIDE SEQUENCE [LARGE SCALE GENOMIC DNA]</scope>
</reference>